<keyword evidence="1" id="KW-1185">Reference proteome</keyword>
<proteinExistence type="predicted"/>
<protein>
    <submittedName>
        <fullName evidence="2">Uncharacterized protein LOC102811403</fullName>
    </submittedName>
</protein>
<reference evidence="2" key="1">
    <citation type="submission" date="2025-08" db="UniProtKB">
        <authorList>
            <consortium name="RefSeq"/>
        </authorList>
    </citation>
    <scope>IDENTIFICATION</scope>
    <source>
        <tissue evidence="2">Spleen</tissue>
    </source>
</reference>
<evidence type="ECO:0000313" key="2">
    <source>
        <dbReference type="RefSeq" id="XP_006868643.1"/>
    </source>
</evidence>
<organism evidence="1 2">
    <name type="scientific">Chrysochloris asiatica</name>
    <name type="common">Cape golden mole</name>
    <dbReference type="NCBI Taxonomy" id="185453"/>
    <lineage>
        <taxon>Eukaryota</taxon>
        <taxon>Metazoa</taxon>
        <taxon>Chordata</taxon>
        <taxon>Craniata</taxon>
        <taxon>Vertebrata</taxon>
        <taxon>Euteleostomi</taxon>
        <taxon>Mammalia</taxon>
        <taxon>Eutheria</taxon>
        <taxon>Afrotheria</taxon>
        <taxon>Chrysochloridae</taxon>
        <taxon>Chrysochlorinae</taxon>
        <taxon>Chrysochloris</taxon>
    </lineage>
</organism>
<evidence type="ECO:0000313" key="1">
    <source>
        <dbReference type="Proteomes" id="UP000504623"/>
    </source>
</evidence>
<name>A0A9B0TPQ8_CHRAS</name>
<dbReference type="RefSeq" id="XP_006868643.1">
    <property type="nucleotide sequence ID" value="XM_006868581.1"/>
</dbReference>
<gene>
    <name evidence="2" type="primary">LOC102811403</name>
</gene>
<dbReference type="GeneID" id="102811403"/>
<dbReference type="AlphaFoldDB" id="A0A9B0TPQ8"/>
<dbReference type="Proteomes" id="UP000504623">
    <property type="component" value="Unplaced"/>
</dbReference>
<dbReference type="OrthoDB" id="9448128at2759"/>
<accession>A0A9B0TPQ8</accession>
<sequence length="325" mass="36383">MPKLVAREAKHDQAPGGPRHCCRSYIWISSQTVVSQRDDSTFSMIQDFKTKLFRAEANVDNQNSDLVLETSEDLFLTSRNLNVPLIRKPSISQRIVNTSVPIKSSFSPPLLTSARPSEQIVTEQHTILNQLTTFHMYSQSSYTHAIGHIVNFVTTKLLLLSTSSLSYSYLGQMVKPWTLNWGNPRFITIANVKNVGKPCGKAVANGILHMHNIKRTRVSFCVGDHTNLAEIGSTDHRPRITCVKVDELVLCLFSSNAMNSKMAFVIIDQVEMLTCLLNADDIHEPSKCFSLLFNRICKGVSESIQEGTPKEKVLSLNVFSTIIDR</sequence>